<feature type="domain" description="DUF4143" evidence="2">
    <location>
        <begin position="193"/>
        <end position="350"/>
    </location>
</feature>
<dbReference type="Pfam" id="PF13173">
    <property type="entry name" value="AAA_14"/>
    <property type="match status" value="1"/>
</dbReference>
<dbReference type="InterPro" id="IPR025420">
    <property type="entry name" value="DUF4143"/>
</dbReference>
<gene>
    <name evidence="3" type="ORF">COX41_02825</name>
</gene>
<dbReference type="AlphaFoldDB" id="A0A2G9YJN1"/>
<comment type="caution">
    <text evidence="3">The sequence shown here is derived from an EMBL/GenBank/DDBJ whole genome shotgun (WGS) entry which is preliminary data.</text>
</comment>
<organism evidence="3 4">
    <name type="scientific">Candidatus Sherwoodlollariibacterium unditelluris</name>
    <dbReference type="NCBI Taxonomy" id="1974757"/>
    <lineage>
        <taxon>Bacteria</taxon>
        <taxon>Pseudomonadati</taxon>
        <taxon>Candidatus Omnitrophota</taxon>
        <taxon>Candidatus Sherwoodlollariibacterium</taxon>
    </lineage>
</organism>
<reference evidence="3 4" key="1">
    <citation type="submission" date="2017-09" db="EMBL/GenBank/DDBJ databases">
        <title>Depth-based differentiation of microbial function through sediment-hosted aquifers and enrichment of novel symbionts in the deep terrestrial subsurface.</title>
        <authorList>
            <person name="Probst A.J."/>
            <person name="Ladd B."/>
            <person name="Jarett J.K."/>
            <person name="Geller-Mcgrath D.E."/>
            <person name="Sieber C.M."/>
            <person name="Emerson J.B."/>
            <person name="Anantharaman K."/>
            <person name="Thomas B.C."/>
            <person name="Malmstrom R."/>
            <person name="Stieglmeier M."/>
            <person name="Klingl A."/>
            <person name="Woyke T."/>
            <person name="Ryan C.M."/>
            <person name="Banfield J.F."/>
        </authorList>
    </citation>
    <scope>NUCLEOTIDE SEQUENCE [LARGE SCALE GENOMIC DNA]</scope>
    <source>
        <strain evidence="3">CG23_combo_of_CG06-09_8_20_14_all_41_10</strain>
    </source>
</reference>
<dbReference type="Proteomes" id="UP000231292">
    <property type="component" value="Unassembled WGS sequence"/>
</dbReference>
<protein>
    <submittedName>
        <fullName evidence="3">AAA family ATPase</fullName>
    </submittedName>
</protein>
<feature type="domain" description="AAA" evidence="1">
    <location>
        <begin position="21"/>
        <end position="147"/>
    </location>
</feature>
<dbReference type="InterPro" id="IPR041682">
    <property type="entry name" value="AAA_14"/>
</dbReference>
<dbReference type="PANTHER" id="PTHR43566:SF1">
    <property type="entry name" value="AAA+ ATPASE DOMAIN-CONTAINING PROTEIN"/>
    <property type="match status" value="1"/>
</dbReference>
<dbReference type="InterPro" id="IPR027417">
    <property type="entry name" value="P-loop_NTPase"/>
</dbReference>
<evidence type="ECO:0000313" key="3">
    <source>
        <dbReference type="EMBL" id="PIP19438.1"/>
    </source>
</evidence>
<evidence type="ECO:0000259" key="2">
    <source>
        <dbReference type="Pfam" id="PF13635"/>
    </source>
</evidence>
<sequence>MHERPMVETIKKRLREKRRFIQVILGPRQVGKTTAIQQVVNSGRVPFHYAAADLPAPPSTQWISNQWELARIKAEGKTRVILALDEIQKVAHWSSEVKRLWDEDGRLGKNIHVVLLGSSSLLIQKGLSESLAGRFELVRFPHWSWLEMKGCFGWAIDQYVYFGGYPASASLIRNESRWGQYIRDSLIETALSKDILLLNRVEKPVLLRQLFVLACEYGGQVLSYQKILGQLQDAGNTVTLAYYQRLLEGAFLIQGLQKWSGNALRLRNSSPKWLPLNTGLISALSGQSFKEWRNDPVKWGRLVESSVGADLLNKGILEGVEVYYWREGNNEVDFVLRKGSAITAIEVKSGQKKMDTRGLFMFKKHYPRAKTLIVGYGGMGLEEFLEIPIAKLTA</sequence>
<proteinExistence type="predicted"/>
<dbReference type="PANTHER" id="PTHR43566">
    <property type="entry name" value="CONSERVED PROTEIN"/>
    <property type="match status" value="1"/>
</dbReference>
<dbReference type="SUPFAM" id="SSF52540">
    <property type="entry name" value="P-loop containing nucleoside triphosphate hydrolases"/>
    <property type="match status" value="1"/>
</dbReference>
<evidence type="ECO:0000313" key="4">
    <source>
        <dbReference type="Proteomes" id="UP000231292"/>
    </source>
</evidence>
<name>A0A2G9YJN1_9BACT</name>
<dbReference type="Pfam" id="PF13635">
    <property type="entry name" value="DUF4143"/>
    <property type="match status" value="1"/>
</dbReference>
<dbReference type="EMBL" id="PCRK01000064">
    <property type="protein sequence ID" value="PIP19438.1"/>
    <property type="molecule type" value="Genomic_DNA"/>
</dbReference>
<evidence type="ECO:0000259" key="1">
    <source>
        <dbReference type="Pfam" id="PF13173"/>
    </source>
</evidence>
<accession>A0A2G9YJN1</accession>